<feature type="region of interest" description="Disordered" evidence="1">
    <location>
        <begin position="164"/>
        <end position="183"/>
    </location>
</feature>
<name>A0A6P6BAM7_DURZI</name>
<dbReference type="RefSeq" id="XP_022774142.1">
    <property type="nucleotide sequence ID" value="XM_022918407.1"/>
</dbReference>
<evidence type="ECO:0000313" key="4">
    <source>
        <dbReference type="RefSeq" id="XP_022774142.1"/>
    </source>
</evidence>
<sequence length="183" mass="21163">MEEQNKLTPCWLMPLLQAKFYSLCESHASKNTFFCLDCSGLILCEGCLKSNKHMSHQILQVYKTSHQVAIKVDDIRNLIDASSIQSYINNDCKVVYVNQRGQTEQRPNNSNSIPKCETCGWQLLPATTSKFCSIECMINIEGNFRRQPNKIKCERMSFKPVNQSPYSYRRRSRKGIPRRSPLF</sequence>
<dbReference type="Proteomes" id="UP000515121">
    <property type="component" value="Unplaced"/>
</dbReference>
<protein>
    <submittedName>
        <fullName evidence="4">Uncharacterized protein At3g50808-like</fullName>
    </submittedName>
</protein>
<gene>
    <name evidence="4" type="primary">LOC111316463</name>
</gene>
<evidence type="ECO:0000256" key="1">
    <source>
        <dbReference type="SAM" id="MobiDB-lite"/>
    </source>
</evidence>
<reference evidence="4" key="1">
    <citation type="submission" date="2025-08" db="UniProtKB">
        <authorList>
            <consortium name="RefSeq"/>
        </authorList>
    </citation>
    <scope>IDENTIFICATION</scope>
    <source>
        <tissue evidence="4">Fruit stalk</tissue>
    </source>
</reference>
<proteinExistence type="predicted"/>
<evidence type="ECO:0000313" key="3">
    <source>
        <dbReference type="Proteomes" id="UP000515121"/>
    </source>
</evidence>
<dbReference type="PANTHER" id="PTHR31065:SF39">
    <property type="entry name" value="PLATZ TRANSCRIPTION FACTOR FAMILY PROTEIN"/>
    <property type="match status" value="1"/>
</dbReference>
<dbReference type="SUPFAM" id="SSF57845">
    <property type="entry name" value="B-box zinc-binding domain"/>
    <property type="match status" value="1"/>
</dbReference>
<dbReference type="InterPro" id="IPR006734">
    <property type="entry name" value="PLATZ"/>
</dbReference>
<keyword evidence="3" id="KW-1185">Reference proteome</keyword>
<feature type="domain" description="B box-type" evidence="2">
    <location>
        <begin position="22"/>
        <end position="60"/>
    </location>
</feature>
<dbReference type="GO" id="GO:0008270">
    <property type="term" value="F:zinc ion binding"/>
    <property type="evidence" value="ECO:0007669"/>
    <property type="project" value="InterPro"/>
</dbReference>
<dbReference type="Pfam" id="PF04640">
    <property type="entry name" value="PLATZ"/>
    <property type="match status" value="1"/>
</dbReference>
<dbReference type="InterPro" id="IPR000315">
    <property type="entry name" value="Znf_B-box"/>
</dbReference>
<feature type="compositionally biased region" description="Basic residues" evidence="1">
    <location>
        <begin position="168"/>
        <end position="177"/>
    </location>
</feature>
<organism evidence="3 4">
    <name type="scientific">Durio zibethinus</name>
    <name type="common">Durian</name>
    <dbReference type="NCBI Taxonomy" id="66656"/>
    <lineage>
        <taxon>Eukaryota</taxon>
        <taxon>Viridiplantae</taxon>
        <taxon>Streptophyta</taxon>
        <taxon>Embryophyta</taxon>
        <taxon>Tracheophyta</taxon>
        <taxon>Spermatophyta</taxon>
        <taxon>Magnoliopsida</taxon>
        <taxon>eudicotyledons</taxon>
        <taxon>Gunneridae</taxon>
        <taxon>Pentapetalae</taxon>
        <taxon>rosids</taxon>
        <taxon>malvids</taxon>
        <taxon>Malvales</taxon>
        <taxon>Malvaceae</taxon>
        <taxon>Helicteroideae</taxon>
        <taxon>Durio</taxon>
    </lineage>
</organism>
<dbReference type="GeneID" id="111316463"/>
<dbReference type="Gene3D" id="3.30.160.60">
    <property type="entry name" value="Classic Zinc Finger"/>
    <property type="match status" value="1"/>
</dbReference>
<dbReference type="Pfam" id="PF00643">
    <property type="entry name" value="zf-B_box"/>
    <property type="match status" value="1"/>
</dbReference>
<dbReference type="KEGG" id="dzi:111316463"/>
<dbReference type="AlphaFoldDB" id="A0A6P6BAM7"/>
<evidence type="ECO:0000259" key="2">
    <source>
        <dbReference type="Pfam" id="PF00643"/>
    </source>
</evidence>
<accession>A0A6P6BAM7</accession>
<dbReference type="OrthoDB" id="1581759at2759"/>
<dbReference type="PANTHER" id="PTHR31065">
    <property type="entry name" value="PLATZ TRANSCRIPTION FACTOR FAMILY PROTEIN"/>
    <property type="match status" value="1"/>
</dbReference>